<proteinExistence type="predicted"/>
<keyword evidence="4" id="KW-1185">Reference proteome</keyword>
<dbReference type="PANTHER" id="PTHR31157">
    <property type="entry name" value="SCP DOMAIN-CONTAINING PROTEIN"/>
    <property type="match status" value="1"/>
</dbReference>
<evidence type="ECO:0000313" key="3">
    <source>
        <dbReference type="EMBL" id="CAD8125984.1"/>
    </source>
</evidence>
<evidence type="ECO:0000256" key="1">
    <source>
        <dbReference type="SAM" id="MobiDB-lite"/>
    </source>
</evidence>
<feature type="domain" description="SCP" evidence="2">
    <location>
        <begin position="225"/>
        <end position="392"/>
    </location>
</feature>
<feature type="region of interest" description="Disordered" evidence="1">
    <location>
        <begin position="190"/>
        <end position="211"/>
    </location>
</feature>
<dbReference type="AlphaFoldDB" id="A0A8S1RFG0"/>
<reference evidence="3" key="1">
    <citation type="submission" date="2021-01" db="EMBL/GenBank/DDBJ databases">
        <authorList>
            <consortium name="Genoscope - CEA"/>
            <person name="William W."/>
        </authorList>
    </citation>
    <scope>NUCLEOTIDE SEQUENCE</scope>
</reference>
<dbReference type="Proteomes" id="UP000692954">
    <property type="component" value="Unassembled WGS sequence"/>
</dbReference>
<feature type="domain" description="SCP" evidence="2">
    <location>
        <begin position="61"/>
        <end position="168"/>
    </location>
</feature>
<gene>
    <name evidence="3" type="ORF">PSON_ATCC_30995.1.T1640006</name>
</gene>
<dbReference type="PANTHER" id="PTHR31157:SF1">
    <property type="entry name" value="SCP DOMAIN-CONTAINING PROTEIN"/>
    <property type="match status" value="1"/>
</dbReference>
<comment type="caution">
    <text evidence="3">The sequence shown here is derived from an EMBL/GenBank/DDBJ whole genome shotgun (WGS) entry which is preliminary data.</text>
</comment>
<feature type="compositionally biased region" description="Low complexity" evidence="1">
    <location>
        <begin position="200"/>
        <end position="211"/>
    </location>
</feature>
<sequence length="472" mass="53514">MNKISKEAFEYLNKVRKDPKIAIPKLQELLQYFKGKTLYKPGEIAIITNEGDSAVNEFLNNQKSIGELKWSKGLESAARDHVKDIGSKGLIGHNGSDGSSMSDRIERYGEWEMTVSENIIFGQNTGEDVIIQSIIDDGVSSRLRRKNLFKSEFGFVGIYDGQHKINKSVCIFVFAATYLDKNGMNDFQTQKQKQNDSNIQSKQQDSFKNQQQQDSVTNIAIEAFEYLNQIRQDPKIAIPKIKELITYFKGLVCYKPGEIPVLTKEGPKVLEELIQYLEQQKPLSLLKFERGLEQACIDHINDIGPKGICDHLSSNGQTFINRIQQYGECNGISAENISFGQKTGQDVILQLLIDDGESQRKQRQDCFKSQFNSVGIATGNHSQYGTLCVLAFVQEFKPKGVLKQQEISEKLGPAEENQNNNPYIKYPRPELKKTQTFKKYTIQNGQFIIRITKIYEFQDGSINTAIQTVTDN</sequence>
<dbReference type="CDD" id="cd05379">
    <property type="entry name" value="CAP_bacterial"/>
    <property type="match status" value="2"/>
</dbReference>
<protein>
    <recommendedName>
        <fullName evidence="2">SCP domain-containing protein</fullName>
    </recommendedName>
</protein>
<evidence type="ECO:0000313" key="4">
    <source>
        <dbReference type="Proteomes" id="UP000692954"/>
    </source>
</evidence>
<feature type="compositionally biased region" description="Polar residues" evidence="1">
    <location>
        <begin position="190"/>
        <end position="199"/>
    </location>
</feature>
<dbReference type="OrthoDB" id="308255at2759"/>
<dbReference type="Pfam" id="PF00188">
    <property type="entry name" value="CAP"/>
    <property type="match status" value="2"/>
</dbReference>
<dbReference type="EMBL" id="CAJJDN010000164">
    <property type="protein sequence ID" value="CAD8125984.1"/>
    <property type="molecule type" value="Genomic_DNA"/>
</dbReference>
<organism evidence="3 4">
    <name type="scientific">Paramecium sonneborni</name>
    <dbReference type="NCBI Taxonomy" id="65129"/>
    <lineage>
        <taxon>Eukaryota</taxon>
        <taxon>Sar</taxon>
        <taxon>Alveolata</taxon>
        <taxon>Ciliophora</taxon>
        <taxon>Intramacronucleata</taxon>
        <taxon>Oligohymenophorea</taxon>
        <taxon>Peniculida</taxon>
        <taxon>Parameciidae</taxon>
        <taxon>Paramecium</taxon>
    </lineage>
</organism>
<name>A0A8S1RFG0_9CILI</name>
<accession>A0A8S1RFG0</accession>
<dbReference type="InterPro" id="IPR014044">
    <property type="entry name" value="CAP_dom"/>
</dbReference>
<evidence type="ECO:0000259" key="2">
    <source>
        <dbReference type="Pfam" id="PF00188"/>
    </source>
</evidence>